<sequence>MQYGFLKGKIKSLYFIGMFGGLLLVSCKKSNAPDTVSLSGTYVAVDTLSFMNAQLFTKGGEITDQSMVKSYIGRVNKTNIANLFSTEAKNQPYKENDVELDFQNSSEAYVKSLSATTGKLESNKYQIEGKSASGFNLKAVDVINAFLTMRPSADEELLLNANTIKPFSNCAAVDPASGQASVCDYREEKPFVIKDGNIYKNYISFLLTRQVGNSSPAVYIFARARFNIDALKSLSATDTILIQTKRVRYIKK</sequence>
<organism evidence="1 2">
    <name type="scientific">Mucilaginibacter pedocola</name>
    <dbReference type="NCBI Taxonomy" id="1792845"/>
    <lineage>
        <taxon>Bacteria</taxon>
        <taxon>Pseudomonadati</taxon>
        <taxon>Bacteroidota</taxon>
        <taxon>Sphingobacteriia</taxon>
        <taxon>Sphingobacteriales</taxon>
        <taxon>Sphingobacteriaceae</taxon>
        <taxon>Mucilaginibacter</taxon>
    </lineage>
</organism>
<keyword evidence="2" id="KW-1185">Reference proteome</keyword>
<name>A0A1S9P900_9SPHI</name>
<comment type="caution">
    <text evidence="1">The sequence shown here is derived from an EMBL/GenBank/DDBJ whole genome shotgun (WGS) entry which is preliminary data.</text>
</comment>
<gene>
    <name evidence="1" type="ORF">BC343_15215</name>
</gene>
<proteinExistence type="predicted"/>
<dbReference type="Proteomes" id="UP000189739">
    <property type="component" value="Unassembled WGS sequence"/>
</dbReference>
<evidence type="ECO:0000313" key="2">
    <source>
        <dbReference type="Proteomes" id="UP000189739"/>
    </source>
</evidence>
<dbReference type="RefSeq" id="WP_078350739.1">
    <property type="nucleotide sequence ID" value="NZ_MBTF01000036.1"/>
</dbReference>
<protein>
    <submittedName>
        <fullName evidence="1">Uncharacterized protein</fullName>
    </submittedName>
</protein>
<reference evidence="1 2" key="1">
    <citation type="submission" date="2016-07" db="EMBL/GenBank/DDBJ databases">
        <title>Genomic analysis of zinc-resistant bacterium Mucilaginibacter pedocola TBZ30.</title>
        <authorList>
            <person name="Huang J."/>
            <person name="Tang J."/>
        </authorList>
    </citation>
    <scope>NUCLEOTIDE SEQUENCE [LARGE SCALE GENOMIC DNA]</scope>
    <source>
        <strain evidence="1 2">TBZ30</strain>
    </source>
</reference>
<dbReference type="STRING" id="1792845.BC343_15215"/>
<dbReference type="EMBL" id="MBTF01000036">
    <property type="protein sequence ID" value="OOQ57443.1"/>
    <property type="molecule type" value="Genomic_DNA"/>
</dbReference>
<dbReference type="PROSITE" id="PS51257">
    <property type="entry name" value="PROKAR_LIPOPROTEIN"/>
    <property type="match status" value="1"/>
</dbReference>
<accession>A0A1S9P900</accession>
<evidence type="ECO:0000313" key="1">
    <source>
        <dbReference type="EMBL" id="OOQ57443.1"/>
    </source>
</evidence>
<dbReference type="AlphaFoldDB" id="A0A1S9P900"/>